<proteinExistence type="predicted"/>
<evidence type="ECO:0000313" key="1">
    <source>
        <dbReference type="EMBL" id="TFY50122.1"/>
    </source>
</evidence>
<name>A0A4Y9XKD1_9APHY</name>
<protein>
    <submittedName>
        <fullName evidence="1">Uncharacterized protein</fullName>
    </submittedName>
</protein>
<gene>
    <name evidence="1" type="ORF">EVJ58_g11176</name>
</gene>
<dbReference type="Proteomes" id="UP000298390">
    <property type="component" value="Unassembled WGS sequence"/>
</dbReference>
<organism evidence="1 2">
    <name type="scientific">Rhodofomes roseus</name>
    <dbReference type="NCBI Taxonomy" id="34475"/>
    <lineage>
        <taxon>Eukaryota</taxon>
        <taxon>Fungi</taxon>
        <taxon>Dikarya</taxon>
        <taxon>Basidiomycota</taxon>
        <taxon>Agaricomycotina</taxon>
        <taxon>Agaricomycetes</taxon>
        <taxon>Polyporales</taxon>
        <taxon>Rhodofomes</taxon>
    </lineage>
</organism>
<accession>A0A4Y9XKD1</accession>
<comment type="caution">
    <text evidence="1">The sequence shown here is derived from an EMBL/GenBank/DDBJ whole genome shotgun (WGS) entry which is preliminary data.</text>
</comment>
<reference evidence="1 2" key="1">
    <citation type="submission" date="2019-01" db="EMBL/GenBank/DDBJ databases">
        <title>Genome sequencing of the rare red list fungi Fomitopsis rosea.</title>
        <authorList>
            <person name="Buettner E."/>
            <person name="Kellner H."/>
        </authorList>
    </citation>
    <scope>NUCLEOTIDE SEQUENCE [LARGE SCALE GENOMIC DNA]</scope>
    <source>
        <strain evidence="1 2">DSM 105464</strain>
    </source>
</reference>
<evidence type="ECO:0000313" key="2">
    <source>
        <dbReference type="Proteomes" id="UP000298390"/>
    </source>
</evidence>
<dbReference type="AlphaFoldDB" id="A0A4Y9XKD1"/>
<sequence>MLPRSLRPATYPPSAELTCPALLPSGSAPSLPSLPTHAFVPIPMAQPPNPTTSSHSARYLRLVDVLRYEGTFEPRFDVEHATAWLAWAHGARWLVRMLFESYALATAHGDARVPLPSGIPEVCELIEHLDRVFLNLVIYSL</sequence>
<dbReference type="EMBL" id="SEKV01001672">
    <property type="protein sequence ID" value="TFY50122.1"/>
    <property type="molecule type" value="Genomic_DNA"/>
</dbReference>